<accession>A0A9N9BUM4</accession>
<comment type="caution">
    <text evidence="1">The sequence shown here is derived from an EMBL/GenBank/DDBJ whole genome shotgun (WGS) entry which is preliminary data.</text>
</comment>
<organism evidence="1 2">
    <name type="scientific">Paraglomus occultum</name>
    <dbReference type="NCBI Taxonomy" id="144539"/>
    <lineage>
        <taxon>Eukaryota</taxon>
        <taxon>Fungi</taxon>
        <taxon>Fungi incertae sedis</taxon>
        <taxon>Mucoromycota</taxon>
        <taxon>Glomeromycotina</taxon>
        <taxon>Glomeromycetes</taxon>
        <taxon>Paraglomerales</taxon>
        <taxon>Paraglomeraceae</taxon>
        <taxon>Paraglomus</taxon>
    </lineage>
</organism>
<protein>
    <submittedName>
        <fullName evidence="1">9456_t:CDS:1</fullName>
    </submittedName>
</protein>
<dbReference type="Proteomes" id="UP000789572">
    <property type="component" value="Unassembled WGS sequence"/>
</dbReference>
<name>A0A9N9BUM4_9GLOM</name>
<gene>
    <name evidence="1" type="ORF">POCULU_LOCUS6329</name>
</gene>
<evidence type="ECO:0000313" key="1">
    <source>
        <dbReference type="EMBL" id="CAG8577806.1"/>
    </source>
</evidence>
<reference evidence="1" key="1">
    <citation type="submission" date="2021-06" db="EMBL/GenBank/DDBJ databases">
        <authorList>
            <person name="Kallberg Y."/>
            <person name="Tangrot J."/>
            <person name="Rosling A."/>
        </authorList>
    </citation>
    <scope>NUCLEOTIDE SEQUENCE</scope>
    <source>
        <strain evidence="1">IA702</strain>
    </source>
</reference>
<dbReference type="EMBL" id="CAJVPJ010001143">
    <property type="protein sequence ID" value="CAG8577806.1"/>
    <property type="molecule type" value="Genomic_DNA"/>
</dbReference>
<keyword evidence="2" id="KW-1185">Reference proteome</keyword>
<proteinExistence type="predicted"/>
<evidence type="ECO:0000313" key="2">
    <source>
        <dbReference type="Proteomes" id="UP000789572"/>
    </source>
</evidence>
<dbReference type="AlphaFoldDB" id="A0A9N9BUM4"/>
<sequence>MLRGYTQAESRKISELGKNVLVLSDIVNTMREMSQVNSKKNPDAKVSLLRETESLINTRQNTEYSDDVETLWVNYKILINQKVKKENRSLTQTFKVLGKKIKLSSATLAGFYRHQTNPQRSTLDKIKKWVDEEGENSNLRKQE</sequence>
<dbReference type="OrthoDB" id="2400707at2759"/>